<keyword evidence="2" id="KW-1185">Reference proteome</keyword>
<organism evidence="1 2">
    <name type="scientific">Nonomuraea roseola</name>
    <dbReference type="NCBI Taxonomy" id="46179"/>
    <lineage>
        <taxon>Bacteria</taxon>
        <taxon>Bacillati</taxon>
        <taxon>Actinomycetota</taxon>
        <taxon>Actinomycetes</taxon>
        <taxon>Streptosporangiales</taxon>
        <taxon>Streptosporangiaceae</taxon>
        <taxon>Nonomuraea</taxon>
    </lineage>
</organism>
<accession>A0ABV5Q8K4</accession>
<protein>
    <submittedName>
        <fullName evidence="1">Uncharacterized protein</fullName>
    </submittedName>
</protein>
<gene>
    <name evidence="1" type="ORF">ACFFRN_34865</name>
</gene>
<evidence type="ECO:0000313" key="1">
    <source>
        <dbReference type="EMBL" id="MFB9531812.1"/>
    </source>
</evidence>
<dbReference type="RefSeq" id="WP_346130803.1">
    <property type="nucleotide sequence ID" value="NZ_BAAAXC010000015.1"/>
</dbReference>
<sequence length="45" mass="5042">MRRGVHLGCHPVAFRDPAAGPACPRYRVLGTAGRVERFDQRHGRN</sequence>
<reference evidence="1 2" key="1">
    <citation type="submission" date="2024-09" db="EMBL/GenBank/DDBJ databases">
        <authorList>
            <person name="Sun Q."/>
            <person name="Mori K."/>
        </authorList>
    </citation>
    <scope>NUCLEOTIDE SEQUENCE [LARGE SCALE GENOMIC DNA]</scope>
    <source>
        <strain evidence="1 2">JCM 3323</strain>
    </source>
</reference>
<comment type="caution">
    <text evidence="1">The sequence shown here is derived from an EMBL/GenBank/DDBJ whole genome shotgun (WGS) entry which is preliminary data.</text>
</comment>
<dbReference type="EMBL" id="JBHMCE010000012">
    <property type="protein sequence ID" value="MFB9531812.1"/>
    <property type="molecule type" value="Genomic_DNA"/>
</dbReference>
<evidence type="ECO:0000313" key="2">
    <source>
        <dbReference type="Proteomes" id="UP001589646"/>
    </source>
</evidence>
<proteinExistence type="predicted"/>
<name>A0ABV5Q8K4_9ACTN</name>
<dbReference type="Proteomes" id="UP001589646">
    <property type="component" value="Unassembled WGS sequence"/>
</dbReference>